<dbReference type="InterPro" id="IPR018154">
    <property type="entry name" value="TLV/ENV_coat_polyprotein"/>
</dbReference>
<evidence type="ECO:0008006" key="6">
    <source>
        <dbReference type="Google" id="ProtNLM"/>
    </source>
</evidence>
<dbReference type="Pfam" id="PF00429">
    <property type="entry name" value="TLV_coat"/>
    <property type="match status" value="1"/>
</dbReference>
<dbReference type="SUPFAM" id="SSF58069">
    <property type="entry name" value="Virus ectodomain"/>
    <property type="match status" value="1"/>
</dbReference>
<feature type="signal peptide" evidence="3">
    <location>
        <begin position="1"/>
        <end position="37"/>
    </location>
</feature>
<feature type="transmembrane region" description="Helical" evidence="2">
    <location>
        <begin position="565"/>
        <end position="591"/>
    </location>
</feature>
<dbReference type="PANTHER" id="PTHR10424:SF72">
    <property type="entry name" value="BC035947 PROTEIN-RELATED"/>
    <property type="match status" value="1"/>
</dbReference>
<reference evidence="4" key="1">
    <citation type="submission" date="2025-08" db="UniProtKB">
        <authorList>
            <consortium name="Ensembl"/>
        </authorList>
    </citation>
    <scope>IDENTIFICATION</scope>
</reference>
<evidence type="ECO:0000256" key="1">
    <source>
        <dbReference type="SAM" id="MobiDB-lite"/>
    </source>
</evidence>
<dbReference type="PANTHER" id="PTHR10424">
    <property type="entry name" value="VIRAL ENVELOPE PROTEIN"/>
    <property type="match status" value="1"/>
</dbReference>
<evidence type="ECO:0000313" key="5">
    <source>
        <dbReference type="Proteomes" id="UP000694422"/>
    </source>
</evidence>
<dbReference type="InterPro" id="IPR008981">
    <property type="entry name" value="FMuLV_rcpt-bd"/>
</dbReference>
<protein>
    <recommendedName>
        <fullName evidence="6">Envelope protein</fullName>
    </recommendedName>
</protein>
<evidence type="ECO:0000313" key="4">
    <source>
        <dbReference type="Ensembl" id="ENSSDAP00000026586.1"/>
    </source>
</evidence>
<sequence length="633" mass="70691">QSFTTLSALPLPPIFRTVRWTLLVMLPLGELVHGGLGLPIGTNFQTSPHIIRNLKWTIQNVETGKIAVLAQGTGHYPSPGWWPNITFDLCHLAQDSWPDTGKTKEDSYLPCRFRSWYICPGRQRTWECGGPEAYYCASWGCETSSNGYWLKSSPRNDYAHFWQTIQGESNITVQFTSSGKQQPDWTQGYLWGLRIYTPGQYNPGLLFRLKLTTEQPTGSLIGPNQVLGDKKAPSEPKQPIAPTIKPSPSSQTITMGYQTFNHTPEPTYPGTGDRLFNLVRGAFFALNATSPNRTQDCWLCLTSRPPYYEGVAMLSNLTSDTITDPKCYSLPSYKLTIMEVMGQGVCLGKVPLSRQHLCNITRPINQSQSDYLWGPKGSYFACNTGLTPCVSMAVLNATTDFCVLIQLWPRISYHGSDYVLGHLEGHVRLPREPITMTIALLLGIGGIATGIGTGTAAYVQGGQLLNLQMAMNEDLTAMAKSITALEKSLTSLSEVVLQNRRGLDLLFLREGGLCVALKEQCCFYADHTGVVRETMEKVTERLAKRQKEFEAQQGWFEQWFKNTPWLTPLISTVMGPLFGLLLIAAVGPCLVKRVTQFIKDQINILTSKPIQVHYQRLQTKDDFAEVCLRPIRR</sequence>
<name>A0A8C9QU36_SPEDA</name>
<evidence type="ECO:0000256" key="3">
    <source>
        <dbReference type="SAM" id="SignalP"/>
    </source>
</evidence>
<dbReference type="CDD" id="cd09851">
    <property type="entry name" value="HTLV-1-like_HR1-HR2"/>
    <property type="match status" value="1"/>
</dbReference>
<dbReference type="Gene3D" id="3.90.310.10">
    <property type="entry name" value="ENV polyprotein, receptor-binding domain"/>
    <property type="match status" value="1"/>
</dbReference>
<dbReference type="Ensembl" id="ENSSDAT00000030390.1">
    <property type="protein sequence ID" value="ENSSDAP00000026586.1"/>
    <property type="gene ID" value="ENSSDAG00000024109.1"/>
</dbReference>
<dbReference type="Proteomes" id="UP000694422">
    <property type="component" value="Unplaced"/>
</dbReference>
<dbReference type="SUPFAM" id="SSF49830">
    <property type="entry name" value="ENV polyprotein, receptor-binding domain"/>
    <property type="match status" value="1"/>
</dbReference>
<accession>A0A8C9QU36</accession>
<keyword evidence="2" id="KW-0812">Transmembrane</keyword>
<dbReference type="AlphaFoldDB" id="A0A8C9QU36"/>
<keyword evidence="5" id="KW-1185">Reference proteome</keyword>
<proteinExistence type="predicted"/>
<keyword evidence="2" id="KW-1133">Transmembrane helix</keyword>
<dbReference type="Gene3D" id="1.10.287.210">
    <property type="match status" value="1"/>
</dbReference>
<reference evidence="4" key="2">
    <citation type="submission" date="2025-09" db="UniProtKB">
        <authorList>
            <consortium name="Ensembl"/>
        </authorList>
    </citation>
    <scope>IDENTIFICATION</scope>
</reference>
<evidence type="ECO:0000256" key="2">
    <source>
        <dbReference type="SAM" id="Phobius"/>
    </source>
</evidence>
<keyword evidence="2" id="KW-0472">Membrane</keyword>
<feature type="chain" id="PRO_5034699613" description="Envelope protein" evidence="3">
    <location>
        <begin position="38"/>
        <end position="633"/>
    </location>
</feature>
<feature type="region of interest" description="Disordered" evidence="1">
    <location>
        <begin position="220"/>
        <end position="249"/>
    </location>
</feature>
<keyword evidence="3" id="KW-0732">Signal</keyword>
<organism evidence="4 5">
    <name type="scientific">Spermophilus dauricus</name>
    <name type="common">Daurian ground squirrel</name>
    <dbReference type="NCBI Taxonomy" id="99837"/>
    <lineage>
        <taxon>Eukaryota</taxon>
        <taxon>Metazoa</taxon>
        <taxon>Chordata</taxon>
        <taxon>Craniata</taxon>
        <taxon>Vertebrata</taxon>
        <taxon>Euteleostomi</taxon>
        <taxon>Mammalia</taxon>
        <taxon>Eutheria</taxon>
        <taxon>Euarchontoglires</taxon>
        <taxon>Glires</taxon>
        <taxon>Rodentia</taxon>
        <taxon>Sciuromorpha</taxon>
        <taxon>Sciuridae</taxon>
        <taxon>Xerinae</taxon>
        <taxon>Marmotini</taxon>
        <taxon>Spermophilus</taxon>
    </lineage>
</organism>